<evidence type="ECO:0000313" key="2">
    <source>
        <dbReference type="EMBL" id="MBX40871.1"/>
    </source>
</evidence>
<name>A0A2P2NEG1_RHIMU</name>
<keyword evidence="1" id="KW-1133">Transmembrane helix</keyword>
<accession>A0A2P2NEG1</accession>
<keyword evidence="1" id="KW-0812">Transmembrane</keyword>
<protein>
    <submittedName>
        <fullName evidence="2">Uncharacterized protein</fullName>
    </submittedName>
</protein>
<organism evidence="2">
    <name type="scientific">Rhizophora mucronata</name>
    <name type="common">Asiatic mangrove</name>
    <dbReference type="NCBI Taxonomy" id="61149"/>
    <lineage>
        <taxon>Eukaryota</taxon>
        <taxon>Viridiplantae</taxon>
        <taxon>Streptophyta</taxon>
        <taxon>Embryophyta</taxon>
        <taxon>Tracheophyta</taxon>
        <taxon>Spermatophyta</taxon>
        <taxon>Magnoliopsida</taxon>
        <taxon>eudicotyledons</taxon>
        <taxon>Gunneridae</taxon>
        <taxon>Pentapetalae</taxon>
        <taxon>rosids</taxon>
        <taxon>fabids</taxon>
        <taxon>Malpighiales</taxon>
        <taxon>Rhizophoraceae</taxon>
        <taxon>Rhizophora</taxon>
    </lineage>
</organism>
<feature type="transmembrane region" description="Helical" evidence="1">
    <location>
        <begin position="30"/>
        <end position="47"/>
    </location>
</feature>
<dbReference type="AlphaFoldDB" id="A0A2P2NEG1"/>
<sequence length="48" mass="5675">MSCFFSFFFLVVLFKIRVFAALVEFLSLLLLMFLFFSSRILLLVLFGK</sequence>
<dbReference type="EMBL" id="GGEC01060387">
    <property type="protein sequence ID" value="MBX40871.1"/>
    <property type="molecule type" value="Transcribed_RNA"/>
</dbReference>
<reference evidence="2" key="1">
    <citation type="submission" date="2018-02" db="EMBL/GenBank/DDBJ databases">
        <title>Rhizophora mucronata_Transcriptome.</title>
        <authorList>
            <person name="Meera S.P."/>
            <person name="Sreeshan A."/>
            <person name="Augustine A."/>
        </authorList>
    </citation>
    <scope>NUCLEOTIDE SEQUENCE</scope>
    <source>
        <tissue evidence="2">Leaf</tissue>
    </source>
</reference>
<proteinExistence type="predicted"/>
<evidence type="ECO:0000256" key="1">
    <source>
        <dbReference type="SAM" id="Phobius"/>
    </source>
</evidence>
<keyword evidence="1" id="KW-0472">Membrane</keyword>